<name>A0A2W5KH65_ANCNO</name>
<dbReference type="EMBL" id="QFPN01000005">
    <property type="protein sequence ID" value="PZQ15104.1"/>
    <property type="molecule type" value="Genomic_DNA"/>
</dbReference>
<keyword evidence="3" id="KW-0560">Oxidoreductase</keyword>
<dbReference type="NCBIfam" id="NF005968">
    <property type="entry name" value="PRK08057.1-2"/>
    <property type="match status" value="1"/>
</dbReference>
<dbReference type="PROSITE" id="PS51014">
    <property type="entry name" value="COBK_CBIJ"/>
    <property type="match status" value="1"/>
</dbReference>
<evidence type="ECO:0000256" key="2">
    <source>
        <dbReference type="ARBA" id="ARBA00022573"/>
    </source>
</evidence>
<dbReference type="GO" id="GO:0009236">
    <property type="term" value="P:cobalamin biosynthetic process"/>
    <property type="evidence" value="ECO:0007669"/>
    <property type="project" value="UniProtKB-UniPathway"/>
</dbReference>
<proteinExistence type="predicted"/>
<feature type="region of interest" description="Disordered" evidence="4">
    <location>
        <begin position="1"/>
        <end position="24"/>
    </location>
</feature>
<protein>
    <submittedName>
        <fullName evidence="5">Cobalt-precorrin-6A reductase</fullName>
    </submittedName>
</protein>
<dbReference type="Proteomes" id="UP000249577">
    <property type="component" value="Unassembled WGS sequence"/>
</dbReference>
<dbReference type="PANTHER" id="PTHR36925">
    <property type="entry name" value="COBALT-PRECORRIN-6A REDUCTASE"/>
    <property type="match status" value="1"/>
</dbReference>
<evidence type="ECO:0000256" key="4">
    <source>
        <dbReference type="SAM" id="MobiDB-lite"/>
    </source>
</evidence>
<comment type="caution">
    <text evidence="5">The sequence shown here is derived from an EMBL/GenBank/DDBJ whole genome shotgun (WGS) entry which is preliminary data.</text>
</comment>
<evidence type="ECO:0000313" key="5">
    <source>
        <dbReference type="EMBL" id="PZQ15104.1"/>
    </source>
</evidence>
<gene>
    <name evidence="5" type="ORF">DI565_11060</name>
</gene>
<dbReference type="UniPathway" id="UPA00148"/>
<keyword evidence="2" id="KW-0169">Cobalamin biosynthesis</keyword>
<dbReference type="AlphaFoldDB" id="A0A2W5KH65"/>
<reference evidence="5 6" key="1">
    <citation type="submission" date="2017-08" db="EMBL/GenBank/DDBJ databases">
        <title>Infants hospitalized years apart are colonized by the same room-sourced microbial strains.</title>
        <authorList>
            <person name="Brooks B."/>
            <person name="Olm M.R."/>
            <person name="Firek B.A."/>
            <person name="Baker R."/>
            <person name="Thomas B.C."/>
            <person name="Morowitz M.J."/>
            <person name="Banfield J.F."/>
        </authorList>
    </citation>
    <scope>NUCLEOTIDE SEQUENCE [LARGE SCALE GENOMIC DNA]</scope>
    <source>
        <strain evidence="5">S2_005_003_R2_43</strain>
    </source>
</reference>
<accession>A0A2W5KH65</accession>
<dbReference type="Pfam" id="PF02571">
    <property type="entry name" value="CbiJ"/>
    <property type="match status" value="1"/>
</dbReference>
<evidence type="ECO:0000313" key="6">
    <source>
        <dbReference type="Proteomes" id="UP000249577"/>
    </source>
</evidence>
<dbReference type="PANTHER" id="PTHR36925:SF1">
    <property type="entry name" value="COBALT-PRECORRIN-6A REDUCTASE"/>
    <property type="match status" value="1"/>
</dbReference>
<organism evidence="5 6">
    <name type="scientific">Ancylobacter novellus</name>
    <name type="common">Thiobacillus novellus</name>
    <dbReference type="NCBI Taxonomy" id="921"/>
    <lineage>
        <taxon>Bacteria</taxon>
        <taxon>Pseudomonadati</taxon>
        <taxon>Pseudomonadota</taxon>
        <taxon>Alphaproteobacteria</taxon>
        <taxon>Hyphomicrobiales</taxon>
        <taxon>Xanthobacteraceae</taxon>
        <taxon>Ancylobacter</taxon>
    </lineage>
</organism>
<dbReference type="InterPro" id="IPR003723">
    <property type="entry name" value="Precorrin-6x_reduct"/>
</dbReference>
<evidence type="ECO:0000256" key="3">
    <source>
        <dbReference type="ARBA" id="ARBA00023002"/>
    </source>
</evidence>
<comment type="pathway">
    <text evidence="1">Cofactor biosynthesis; adenosylcobalamin biosynthesis.</text>
</comment>
<sequence>MSGRKRHAADHGPSSGAAQSRSEAKPGAPRVLILGGSADGFEVAELFVTRGFDVVTSFAGRTETRRAPAGVARVGGFGGITGLAAYIAVEDFSIVIDATHPFASAIKLHAEKACYEVGAPLIHVMRAPWAPEPDDDWRFAPDTEAAATLTPLTAGNCFLTVGRMKIAPFAKRDDLSFVVRTVENASSEFVHPASVFIRDRGPFTLENERALFDRHRIDCLVTANSGGHGAAAKLAVARERGMPVVLIDRPPPPEGKVVETAAQALDEAVALIGDPLA</sequence>
<dbReference type="GO" id="GO:0016994">
    <property type="term" value="F:precorrin-6A reductase activity"/>
    <property type="evidence" value="ECO:0007669"/>
    <property type="project" value="InterPro"/>
</dbReference>
<evidence type="ECO:0000256" key="1">
    <source>
        <dbReference type="ARBA" id="ARBA00004953"/>
    </source>
</evidence>